<evidence type="ECO:0000313" key="3">
    <source>
        <dbReference type="Proteomes" id="UP000032250"/>
    </source>
</evidence>
<dbReference type="SUPFAM" id="SSF56176">
    <property type="entry name" value="FAD-binding/transporter-associated domain-like"/>
    <property type="match status" value="1"/>
</dbReference>
<comment type="caution">
    <text evidence="2">The sequence shown here is derived from an EMBL/GenBank/DDBJ whole genome shotgun (WGS) entry which is preliminary data.</text>
</comment>
<dbReference type="SMART" id="SM01091">
    <property type="entry name" value="CorC_HlyC"/>
    <property type="match status" value="1"/>
</dbReference>
<dbReference type="HOGENOM" id="CLU_2732821_0_0_9"/>
<dbReference type="Pfam" id="PF03471">
    <property type="entry name" value="CorC_HlyC"/>
    <property type="match status" value="1"/>
</dbReference>
<dbReference type="GO" id="GO:0050660">
    <property type="term" value="F:flavin adenine dinucleotide binding"/>
    <property type="evidence" value="ECO:0007669"/>
    <property type="project" value="InterPro"/>
</dbReference>
<dbReference type="EMBL" id="JXSU01000007">
    <property type="protein sequence ID" value="KIS24719.1"/>
    <property type="molecule type" value="Genomic_DNA"/>
</dbReference>
<dbReference type="InterPro" id="IPR005170">
    <property type="entry name" value="Transptr-assoc_dom"/>
</dbReference>
<gene>
    <name evidence="2" type="ORF">N495_14450</name>
</gene>
<evidence type="ECO:0000259" key="1">
    <source>
        <dbReference type="SMART" id="SM01091"/>
    </source>
</evidence>
<feature type="domain" description="Transporter-associated" evidence="1">
    <location>
        <begin position="1"/>
        <end position="69"/>
    </location>
</feature>
<accession>A0A0D1ANK8</accession>
<protein>
    <submittedName>
        <fullName evidence="2">Transporter-associated protein</fullName>
    </submittedName>
</protein>
<dbReference type="Gene3D" id="3.30.465.10">
    <property type="match status" value="1"/>
</dbReference>
<dbReference type="PATRIC" id="fig|1379739.3.peg.3283"/>
<proteinExistence type="predicted"/>
<dbReference type="AlphaFoldDB" id="A0A0D1ANK8"/>
<dbReference type="InterPro" id="IPR016169">
    <property type="entry name" value="FAD-bd_PCMH_sub2"/>
</dbReference>
<dbReference type="Proteomes" id="UP000032250">
    <property type="component" value="Unassembled WGS sequence"/>
</dbReference>
<organism evidence="2 3">
    <name type="scientific">Clostridium botulinum B2 450</name>
    <dbReference type="NCBI Taxonomy" id="1379739"/>
    <lineage>
        <taxon>Bacteria</taxon>
        <taxon>Bacillati</taxon>
        <taxon>Bacillota</taxon>
        <taxon>Clostridia</taxon>
        <taxon>Eubacteriales</taxon>
        <taxon>Clostridiaceae</taxon>
        <taxon>Clostridium</taxon>
    </lineage>
</organism>
<sequence length="71" mass="8442">MVSLDDLNDYFNINIENQDCDTINGFLIDLLGRISMSAEEKNIGYKNFTFKIEEIKEKRIEKIKFYDQKEV</sequence>
<name>A0A0D1ANK8_CLOBO</name>
<evidence type="ECO:0000313" key="2">
    <source>
        <dbReference type="EMBL" id="KIS24719.1"/>
    </source>
</evidence>
<reference evidence="2 3" key="1">
    <citation type="submission" date="2014-06" db="EMBL/GenBank/DDBJ databases">
        <title>Genome characterization of distinct group I Clostridium botulinum lineages.</title>
        <authorList>
            <person name="Giordani F."/>
            <person name="Anselmo A."/>
            <person name="Fillo S."/>
            <person name="Palozzi A.M."/>
            <person name="Fortunato A."/>
            <person name="Gentile B."/>
            <person name="Ciammaruconi A."/>
            <person name="Anniballi F."/>
            <person name="De Medici D."/>
            <person name="Lista F."/>
        </authorList>
    </citation>
    <scope>NUCLEOTIDE SEQUENCE [LARGE SCALE GENOMIC DNA]</scope>
    <source>
        <strain evidence="2 3">B2 450</strain>
    </source>
</reference>
<dbReference type="InterPro" id="IPR036318">
    <property type="entry name" value="FAD-bd_PCMH-like_sf"/>
</dbReference>